<dbReference type="Proteomes" id="UP000317778">
    <property type="component" value="Unassembled WGS sequence"/>
</dbReference>
<reference evidence="4 5" key="1">
    <citation type="submission" date="2017-06" db="EMBL/GenBank/DDBJ databases">
        <title>Novel microbial phyla capable of carbon fixation and sulfur reduction in deep-sea sediments.</title>
        <authorList>
            <person name="Huang J."/>
            <person name="Baker B."/>
            <person name="Wang Y."/>
        </authorList>
    </citation>
    <scope>NUCLEOTIDE SEQUENCE [LARGE SCALE GENOMIC DNA]</scope>
    <source>
        <strain evidence="4">B3_TA06</strain>
    </source>
</reference>
<dbReference type="AlphaFoldDB" id="A0A532UXJ9"/>
<dbReference type="GO" id="GO:0043138">
    <property type="term" value="F:3'-5' DNA helicase activity"/>
    <property type="evidence" value="ECO:0007669"/>
    <property type="project" value="TreeGrafter"/>
</dbReference>
<keyword evidence="3" id="KW-0238">DNA-binding</keyword>
<name>A0A532UXJ9_UNCT6</name>
<proteinExistence type="predicted"/>
<comment type="caution">
    <text evidence="4">The sequence shown here is derived from an EMBL/GenBank/DDBJ whole genome shotgun (WGS) entry which is preliminary data.</text>
</comment>
<organism evidence="4 5">
    <name type="scientific">candidate division TA06 bacterium B3_TA06</name>
    <dbReference type="NCBI Taxonomy" id="2012487"/>
    <lineage>
        <taxon>Bacteria</taxon>
        <taxon>Bacteria division TA06</taxon>
    </lineage>
</organism>
<keyword evidence="1" id="KW-0547">Nucleotide-binding</keyword>
<gene>
    <name evidence="4" type="ORF">CEE36_10205</name>
</gene>
<dbReference type="GO" id="GO:0003677">
    <property type="term" value="F:DNA binding"/>
    <property type="evidence" value="ECO:0007669"/>
    <property type="project" value="UniProtKB-KW"/>
</dbReference>
<evidence type="ECO:0000313" key="4">
    <source>
        <dbReference type="EMBL" id="TKJ39661.1"/>
    </source>
</evidence>
<dbReference type="GO" id="GO:0006310">
    <property type="term" value="P:DNA recombination"/>
    <property type="evidence" value="ECO:0007669"/>
    <property type="project" value="TreeGrafter"/>
</dbReference>
<dbReference type="GO" id="GO:0005524">
    <property type="term" value="F:ATP binding"/>
    <property type="evidence" value="ECO:0007669"/>
    <property type="project" value="UniProtKB-KW"/>
</dbReference>
<sequence length="144" mass="16902">DFRAAERAFRNVAYLRRILTSSAQSRLVIQTFRPRNRLLLWALRGDYESFFASEVRRRRELGYPPYRRLLLFERGLTKSSWDADKFLQVIEHEGAEILGPYAGRRGKTRILVKLRRDLNPGDLINARTLLRSGWQAEVDPTEIL</sequence>
<evidence type="ECO:0000256" key="1">
    <source>
        <dbReference type="ARBA" id="ARBA00022741"/>
    </source>
</evidence>
<dbReference type="GO" id="GO:0006270">
    <property type="term" value="P:DNA replication initiation"/>
    <property type="evidence" value="ECO:0007669"/>
    <property type="project" value="TreeGrafter"/>
</dbReference>
<dbReference type="EMBL" id="NJBO01000023">
    <property type="protein sequence ID" value="TKJ39661.1"/>
    <property type="molecule type" value="Genomic_DNA"/>
</dbReference>
<dbReference type="PANTHER" id="PTHR30580:SF0">
    <property type="entry name" value="PRIMOSOMAL PROTEIN N"/>
    <property type="match status" value="1"/>
</dbReference>
<dbReference type="GO" id="GO:0006302">
    <property type="term" value="P:double-strand break repair"/>
    <property type="evidence" value="ECO:0007669"/>
    <property type="project" value="TreeGrafter"/>
</dbReference>
<feature type="non-terminal residue" evidence="4">
    <location>
        <position position="1"/>
    </location>
</feature>
<keyword evidence="2" id="KW-0067">ATP-binding</keyword>
<dbReference type="PANTHER" id="PTHR30580">
    <property type="entry name" value="PRIMOSOMAL PROTEIN N"/>
    <property type="match status" value="1"/>
</dbReference>
<accession>A0A532UXJ9</accession>
<evidence type="ECO:0000313" key="5">
    <source>
        <dbReference type="Proteomes" id="UP000317778"/>
    </source>
</evidence>
<evidence type="ECO:0000256" key="3">
    <source>
        <dbReference type="ARBA" id="ARBA00023125"/>
    </source>
</evidence>
<evidence type="ECO:0000256" key="2">
    <source>
        <dbReference type="ARBA" id="ARBA00022840"/>
    </source>
</evidence>
<protein>
    <submittedName>
        <fullName evidence="4">Uncharacterized protein</fullName>
    </submittedName>
</protein>